<keyword evidence="2" id="KW-1185">Reference proteome</keyword>
<dbReference type="EMBL" id="BAAAGS010000076">
    <property type="protein sequence ID" value="GAA0558015.1"/>
    <property type="molecule type" value="Genomic_DNA"/>
</dbReference>
<comment type="caution">
    <text evidence="1">The sequence shown here is derived from an EMBL/GenBank/DDBJ whole genome shotgun (WGS) entry which is preliminary data.</text>
</comment>
<name>A0ABN1E3K7_SACER</name>
<evidence type="ECO:0000313" key="2">
    <source>
        <dbReference type="Proteomes" id="UP001500729"/>
    </source>
</evidence>
<proteinExistence type="predicted"/>
<dbReference type="Proteomes" id="UP001500729">
    <property type="component" value="Unassembled WGS sequence"/>
</dbReference>
<evidence type="ECO:0000313" key="1">
    <source>
        <dbReference type="EMBL" id="GAA0558015.1"/>
    </source>
</evidence>
<accession>A0ABN1E3K7</accession>
<protein>
    <submittedName>
        <fullName evidence="1">Uncharacterized protein</fullName>
    </submittedName>
</protein>
<gene>
    <name evidence="1" type="ORF">GCM10009533_64410</name>
</gene>
<reference evidence="1 2" key="1">
    <citation type="journal article" date="2019" name="Int. J. Syst. Evol. Microbiol.">
        <title>The Global Catalogue of Microorganisms (GCM) 10K type strain sequencing project: providing services to taxonomists for standard genome sequencing and annotation.</title>
        <authorList>
            <consortium name="The Broad Institute Genomics Platform"/>
            <consortium name="The Broad Institute Genome Sequencing Center for Infectious Disease"/>
            <person name="Wu L."/>
            <person name="Ma J."/>
        </authorList>
    </citation>
    <scope>NUCLEOTIDE SEQUENCE [LARGE SCALE GENOMIC DNA]</scope>
    <source>
        <strain evidence="1 2">JCM 10303</strain>
    </source>
</reference>
<sequence length="77" mass="8333">MPYEHVFIDAPGSLARPAALARSLEIAQKHGDVIVAEDLALDPSERTIRELIEPRGVPHRIVRTCGTRAMATPTSCG</sequence>
<organism evidence="1 2">
    <name type="scientific">Saccharopolyspora erythraea</name>
    <name type="common">Streptomyces erythraeus</name>
    <dbReference type="NCBI Taxonomy" id="1836"/>
    <lineage>
        <taxon>Bacteria</taxon>
        <taxon>Bacillati</taxon>
        <taxon>Actinomycetota</taxon>
        <taxon>Actinomycetes</taxon>
        <taxon>Pseudonocardiales</taxon>
        <taxon>Pseudonocardiaceae</taxon>
        <taxon>Saccharopolyspora</taxon>
    </lineage>
</organism>